<sequence length="612" mass="66571">MAATTPAGLRIGGAALPFIQQTMVDKIFERTEAEGRELTLEEVLLLSDVEDVLFELKNGNERLVNFLNEEEILEQLLDYVSNFNQAFSPNALRAKAVTQDEKELVELRIQCIHTSCEILALEGTEASIFTEENIERILHFLFSFVAKARHTSPRCLREDDTLEFDDERNGVLPSQVSAILQVFIVNNPENVIDYLIEREPKNFVKSFAEGLHQSEVSNLLLSILWLLSPSPAKVKSDGPPSEMRVLAAESFNQWLASGELVPTIIQVLADPQAPEASGLAGEVLQELIALAGRHVTKGIDTPLIFQQFAAEKSLAVLVPCILELKDPNAFSAGVAVILELLKYEAMAQKKGPSREPSPLWKLIEKDLDKVIDKLKIREPKEKFGFVRLRVLGFCGRLVAQSANPQNIGFIHAMTKLNFWSVILDLFFTFVWNNFVHNVVERILAVALTNPLLREFKLTLLRDLKLVDRLVEGASRTDVGYAGALATVATTIIKSSAGDPQVSQYLDGHEAWQAFVKGPLSVIRTTLETRESTFPPPKDQSEPGSGGGRGRGRGQPPAPGGSGGRGAPMPGATNGLGRGRGSTIQPSGPSAPGGAPSVVAGGRGRGTGRGGPI</sequence>
<accession>L8GXP9</accession>
<dbReference type="AlphaFoldDB" id="L8GXP9"/>
<dbReference type="GeneID" id="14918391"/>
<evidence type="ECO:0000256" key="1">
    <source>
        <dbReference type="ARBA" id="ARBA00006180"/>
    </source>
</evidence>
<keyword evidence="2" id="KW-0131">Cell cycle</keyword>
<dbReference type="GO" id="GO:0019903">
    <property type="term" value="F:protein phosphatase binding"/>
    <property type="evidence" value="ECO:0007669"/>
    <property type="project" value="InterPro"/>
</dbReference>
<dbReference type="PANTHER" id="PTHR12634">
    <property type="entry name" value="SIT4 YEAST -ASSOCIATING PROTEIN-RELATED"/>
    <property type="match status" value="1"/>
</dbReference>
<dbReference type="STRING" id="1257118.L8GXP9"/>
<gene>
    <name evidence="4" type="ORF">ACA1_065040</name>
</gene>
<dbReference type="VEuPathDB" id="AmoebaDB:ACA1_065040"/>
<organism evidence="4 5">
    <name type="scientific">Acanthamoeba castellanii (strain ATCC 30010 / Neff)</name>
    <dbReference type="NCBI Taxonomy" id="1257118"/>
    <lineage>
        <taxon>Eukaryota</taxon>
        <taxon>Amoebozoa</taxon>
        <taxon>Discosea</taxon>
        <taxon>Longamoebia</taxon>
        <taxon>Centramoebida</taxon>
        <taxon>Acanthamoebidae</taxon>
        <taxon>Acanthamoeba</taxon>
    </lineage>
</organism>
<dbReference type="Proteomes" id="UP000011083">
    <property type="component" value="Unassembled WGS sequence"/>
</dbReference>
<evidence type="ECO:0000313" key="5">
    <source>
        <dbReference type="Proteomes" id="UP000011083"/>
    </source>
</evidence>
<dbReference type="RefSeq" id="XP_004339730.1">
    <property type="nucleotide sequence ID" value="XM_004339682.1"/>
</dbReference>
<evidence type="ECO:0000256" key="2">
    <source>
        <dbReference type="ARBA" id="ARBA00023306"/>
    </source>
</evidence>
<dbReference type="PANTHER" id="PTHR12634:SF8">
    <property type="entry name" value="FIERY MOUNTAIN, ISOFORM D"/>
    <property type="match status" value="1"/>
</dbReference>
<keyword evidence="5" id="KW-1185">Reference proteome</keyword>
<dbReference type="OrthoDB" id="295029at2759"/>
<feature type="compositionally biased region" description="Gly residues" evidence="3">
    <location>
        <begin position="600"/>
        <end position="612"/>
    </location>
</feature>
<dbReference type="KEGG" id="acan:ACA1_065040"/>
<feature type="compositionally biased region" description="Low complexity" evidence="3">
    <location>
        <begin position="585"/>
        <end position="599"/>
    </location>
</feature>
<evidence type="ECO:0000313" key="4">
    <source>
        <dbReference type="EMBL" id="ELR17717.1"/>
    </source>
</evidence>
<protein>
    <submittedName>
        <fullName evidence="4">SIT4 phosphatase-associated protein</fullName>
    </submittedName>
</protein>
<feature type="region of interest" description="Disordered" evidence="3">
    <location>
        <begin position="527"/>
        <end position="612"/>
    </location>
</feature>
<dbReference type="EMBL" id="KB007974">
    <property type="protein sequence ID" value="ELR17717.1"/>
    <property type="molecule type" value="Genomic_DNA"/>
</dbReference>
<evidence type="ECO:0000256" key="3">
    <source>
        <dbReference type="SAM" id="MobiDB-lite"/>
    </source>
</evidence>
<dbReference type="Pfam" id="PF04499">
    <property type="entry name" value="SAPS"/>
    <property type="match status" value="1"/>
</dbReference>
<comment type="similarity">
    <text evidence="1">Belongs to the SAPS family.</text>
</comment>
<dbReference type="GO" id="GO:0019888">
    <property type="term" value="F:protein phosphatase regulator activity"/>
    <property type="evidence" value="ECO:0007669"/>
    <property type="project" value="TreeGrafter"/>
</dbReference>
<reference evidence="4 5" key="1">
    <citation type="journal article" date="2013" name="Genome Biol.">
        <title>Genome of Acanthamoeba castellanii highlights extensive lateral gene transfer and early evolution of tyrosine kinase signaling.</title>
        <authorList>
            <person name="Clarke M."/>
            <person name="Lohan A.J."/>
            <person name="Liu B."/>
            <person name="Lagkouvardos I."/>
            <person name="Roy S."/>
            <person name="Zafar N."/>
            <person name="Bertelli C."/>
            <person name="Schilde C."/>
            <person name="Kianianmomeni A."/>
            <person name="Burglin T.R."/>
            <person name="Frech C."/>
            <person name="Turcotte B."/>
            <person name="Kopec K.O."/>
            <person name="Synnott J.M."/>
            <person name="Choo C."/>
            <person name="Paponov I."/>
            <person name="Finkler A."/>
            <person name="Soon Heng Tan C."/>
            <person name="Hutchins A.P."/>
            <person name="Weinmeier T."/>
            <person name="Rattei T."/>
            <person name="Chu J.S."/>
            <person name="Gimenez G."/>
            <person name="Irimia M."/>
            <person name="Rigden D.J."/>
            <person name="Fitzpatrick D.A."/>
            <person name="Lorenzo-Morales J."/>
            <person name="Bateman A."/>
            <person name="Chiu C.H."/>
            <person name="Tang P."/>
            <person name="Hegemann P."/>
            <person name="Fromm H."/>
            <person name="Raoult D."/>
            <person name="Greub G."/>
            <person name="Miranda-Saavedra D."/>
            <person name="Chen N."/>
            <person name="Nash P."/>
            <person name="Ginger M.L."/>
            <person name="Horn M."/>
            <person name="Schaap P."/>
            <person name="Caler L."/>
            <person name="Loftus B."/>
        </authorList>
    </citation>
    <scope>NUCLEOTIDE SEQUENCE [LARGE SCALE GENOMIC DNA]</scope>
    <source>
        <strain evidence="4 5">Neff</strain>
    </source>
</reference>
<dbReference type="InterPro" id="IPR007587">
    <property type="entry name" value="SAPS"/>
</dbReference>
<name>L8GXP9_ACACF</name>
<proteinExistence type="inferred from homology"/>